<evidence type="ECO:0000256" key="7">
    <source>
        <dbReference type="ARBA" id="ARBA00022723"/>
    </source>
</evidence>
<comment type="function">
    <text evidence="2">May be involved in the metabolism of insect hormones and in the breakdown of synthetic insecticides.</text>
</comment>
<dbReference type="InterPro" id="IPR050196">
    <property type="entry name" value="Cytochrome_P450_Monoox"/>
</dbReference>
<keyword evidence="6" id="KW-0349">Heme</keyword>
<keyword evidence="10" id="KW-0560">Oxidoreductase</keyword>
<evidence type="ECO:0000256" key="6">
    <source>
        <dbReference type="ARBA" id="ARBA00022617"/>
    </source>
</evidence>
<dbReference type="InterPro" id="IPR001128">
    <property type="entry name" value="Cyt_P450"/>
</dbReference>
<accession>A0AAD8DQL7</accession>
<evidence type="ECO:0000256" key="3">
    <source>
        <dbReference type="ARBA" id="ARBA00004174"/>
    </source>
</evidence>
<keyword evidence="9" id="KW-0492">Microsome</keyword>
<keyword evidence="7" id="KW-0479">Metal-binding</keyword>
<keyword evidence="15" id="KW-1185">Reference proteome</keyword>
<dbReference type="Gene3D" id="1.10.630.10">
    <property type="entry name" value="Cytochrome P450"/>
    <property type="match status" value="1"/>
</dbReference>
<gene>
    <name evidence="14" type="ORF">PYW07_010001</name>
</gene>
<dbReference type="GO" id="GO:0020037">
    <property type="term" value="F:heme binding"/>
    <property type="evidence" value="ECO:0007669"/>
    <property type="project" value="InterPro"/>
</dbReference>
<dbReference type="GO" id="GO:0016705">
    <property type="term" value="F:oxidoreductase activity, acting on paired donors, with incorporation or reduction of molecular oxygen"/>
    <property type="evidence" value="ECO:0007669"/>
    <property type="project" value="InterPro"/>
</dbReference>
<dbReference type="GO" id="GO:0005506">
    <property type="term" value="F:iron ion binding"/>
    <property type="evidence" value="ECO:0007669"/>
    <property type="project" value="InterPro"/>
</dbReference>
<protein>
    <recommendedName>
        <fullName evidence="16">Cytochrome P450</fullName>
    </recommendedName>
</protein>
<dbReference type="PANTHER" id="PTHR24291:SF189">
    <property type="entry name" value="CYTOCHROME P450 4C3-RELATED"/>
    <property type="match status" value="1"/>
</dbReference>
<evidence type="ECO:0008006" key="16">
    <source>
        <dbReference type="Google" id="ProtNLM"/>
    </source>
</evidence>
<keyword evidence="12" id="KW-0503">Monooxygenase</keyword>
<dbReference type="PRINTS" id="PR00463">
    <property type="entry name" value="EP450I"/>
</dbReference>
<evidence type="ECO:0000256" key="11">
    <source>
        <dbReference type="ARBA" id="ARBA00023004"/>
    </source>
</evidence>
<evidence type="ECO:0000256" key="13">
    <source>
        <dbReference type="ARBA" id="ARBA00023136"/>
    </source>
</evidence>
<dbReference type="InterPro" id="IPR002401">
    <property type="entry name" value="Cyt_P450_E_grp-I"/>
</dbReference>
<name>A0AAD8DQL7_MYTSE</name>
<comment type="caution">
    <text evidence="14">The sequence shown here is derived from an EMBL/GenBank/DDBJ whole genome shotgun (WGS) entry which is preliminary data.</text>
</comment>
<keyword evidence="11" id="KW-0408">Iron</keyword>
<evidence type="ECO:0000256" key="4">
    <source>
        <dbReference type="ARBA" id="ARBA00004406"/>
    </source>
</evidence>
<evidence type="ECO:0000256" key="12">
    <source>
        <dbReference type="ARBA" id="ARBA00023033"/>
    </source>
</evidence>
<keyword evidence="13" id="KW-0472">Membrane</keyword>
<evidence type="ECO:0000256" key="1">
    <source>
        <dbReference type="ARBA" id="ARBA00001971"/>
    </source>
</evidence>
<evidence type="ECO:0000256" key="10">
    <source>
        <dbReference type="ARBA" id="ARBA00023002"/>
    </source>
</evidence>
<comment type="subcellular location">
    <subcellularLocation>
        <location evidence="4">Endoplasmic reticulum membrane</location>
        <topology evidence="4">Peripheral membrane protein</topology>
    </subcellularLocation>
    <subcellularLocation>
        <location evidence="3">Microsome membrane</location>
        <topology evidence="3">Peripheral membrane protein</topology>
    </subcellularLocation>
</comment>
<comment type="cofactor">
    <cofactor evidence="1">
        <name>heme</name>
        <dbReference type="ChEBI" id="CHEBI:30413"/>
    </cofactor>
</comment>
<evidence type="ECO:0000313" key="14">
    <source>
        <dbReference type="EMBL" id="KAJ8715519.1"/>
    </source>
</evidence>
<evidence type="ECO:0000256" key="5">
    <source>
        <dbReference type="ARBA" id="ARBA00010617"/>
    </source>
</evidence>
<dbReference type="Pfam" id="PF00067">
    <property type="entry name" value="p450"/>
    <property type="match status" value="1"/>
</dbReference>
<comment type="similarity">
    <text evidence="5">Belongs to the cytochrome P450 family.</text>
</comment>
<proteinExistence type="inferred from homology"/>
<evidence type="ECO:0000256" key="9">
    <source>
        <dbReference type="ARBA" id="ARBA00022848"/>
    </source>
</evidence>
<dbReference type="GO" id="GO:0005789">
    <property type="term" value="C:endoplasmic reticulum membrane"/>
    <property type="evidence" value="ECO:0007669"/>
    <property type="project" value="UniProtKB-SubCell"/>
</dbReference>
<dbReference type="EMBL" id="JARGEI010000018">
    <property type="protein sequence ID" value="KAJ8715519.1"/>
    <property type="molecule type" value="Genomic_DNA"/>
</dbReference>
<evidence type="ECO:0000256" key="8">
    <source>
        <dbReference type="ARBA" id="ARBA00022824"/>
    </source>
</evidence>
<organism evidence="14 15">
    <name type="scientific">Mythimna separata</name>
    <name type="common">Oriental armyworm</name>
    <name type="synonym">Pseudaletia separata</name>
    <dbReference type="NCBI Taxonomy" id="271217"/>
    <lineage>
        <taxon>Eukaryota</taxon>
        <taxon>Metazoa</taxon>
        <taxon>Ecdysozoa</taxon>
        <taxon>Arthropoda</taxon>
        <taxon>Hexapoda</taxon>
        <taxon>Insecta</taxon>
        <taxon>Pterygota</taxon>
        <taxon>Neoptera</taxon>
        <taxon>Endopterygota</taxon>
        <taxon>Lepidoptera</taxon>
        <taxon>Glossata</taxon>
        <taxon>Ditrysia</taxon>
        <taxon>Noctuoidea</taxon>
        <taxon>Noctuidae</taxon>
        <taxon>Noctuinae</taxon>
        <taxon>Hadenini</taxon>
        <taxon>Mythimna</taxon>
    </lineage>
</organism>
<reference evidence="14" key="1">
    <citation type="submission" date="2023-03" db="EMBL/GenBank/DDBJ databases">
        <title>Chromosome-level genomes of two armyworms, Mythimna separata and Mythimna loreyi, provide insights into the biosynthesis and reception of sex pheromones.</title>
        <authorList>
            <person name="Zhao H."/>
        </authorList>
    </citation>
    <scope>NUCLEOTIDE SEQUENCE</scope>
    <source>
        <strain evidence="14">BeijingLab</strain>
        <tissue evidence="14">Pupa</tissue>
    </source>
</reference>
<dbReference type="AlphaFoldDB" id="A0AAD8DQL7"/>
<dbReference type="Proteomes" id="UP001231518">
    <property type="component" value="Chromosome 24"/>
</dbReference>
<evidence type="ECO:0000256" key="2">
    <source>
        <dbReference type="ARBA" id="ARBA00003690"/>
    </source>
</evidence>
<evidence type="ECO:0000313" key="15">
    <source>
        <dbReference type="Proteomes" id="UP001231518"/>
    </source>
</evidence>
<keyword evidence="8" id="KW-0256">Endoplasmic reticulum</keyword>
<sequence length="427" mass="48858">MLGIIAGCLVVCICALIYRRSRLQGSPHPLPPAAPGILPIIGHTHLLLTDTSTLWLRVKKFCDFSMQQGGVIYAQFGFDIYYFVSDPEDAIVVANTCLKKHFLYEFARYWLGDGLITGSGDHWSRHRQLLKQSFSLPIINGYLEVFNSQARMLLNALESSTGKGQIYPTPEVKKFSLGSSYLTTFGKHANDEKIFKKYLKATDEMLSLVMERFQKVWLHNEFTYGLLGYKKQEAELLECRDEVADEIIQTKKTFFNETYDESTYIPYRPLLHLILEQHTNNQFTEQEISEELHTAIVAAYETTAGSLQSILVLIGSFPKVQEKIYEEVMQVLGTDRDVDKEDLRKLVYTEAVVKESLRLLPTVPIIGRYIDRDLKLSKTYAMTALKIAVAHIVRKFIITGDYTKLQYQLDITLKPFVGHDISLERRS</sequence>
<dbReference type="PANTHER" id="PTHR24291">
    <property type="entry name" value="CYTOCHROME P450 FAMILY 4"/>
    <property type="match status" value="1"/>
</dbReference>
<dbReference type="InterPro" id="IPR036396">
    <property type="entry name" value="Cyt_P450_sf"/>
</dbReference>
<dbReference type="SUPFAM" id="SSF48264">
    <property type="entry name" value="Cytochrome P450"/>
    <property type="match status" value="1"/>
</dbReference>
<dbReference type="GO" id="GO:0004497">
    <property type="term" value="F:monooxygenase activity"/>
    <property type="evidence" value="ECO:0007669"/>
    <property type="project" value="UniProtKB-KW"/>
</dbReference>